<dbReference type="Proteomes" id="UP001628193">
    <property type="component" value="Unassembled WGS sequence"/>
</dbReference>
<gene>
    <name evidence="1" type="ORF">SIID45300_00741</name>
</gene>
<evidence type="ECO:0000313" key="1">
    <source>
        <dbReference type="EMBL" id="GAB0056434.1"/>
    </source>
</evidence>
<proteinExistence type="predicted"/>
<keyword evidence="2" id="KW-1185">Reference proteome</keyword>
<reference evidence="1 2" key="2">
    <citation type="submission" date="2024-09" db="EMBL/GenBank/DDBJ databases">
        <title>Draft genome sequence of Candidatus Magnetaquicoccaceae bacterium FCR-1.</title>
        <authorList>
            <person name="Shimoshige H."/>
            <person name="Shimamura S."/>
            <person name="Taoka A."/>
            <person name="Kobayashi H."/>
            <person name="Maekawa T."/>
        </authorList>
    </citation>
    <scope>NUCLEOTIDE SEQUENCE [LARGE SCALE GENOMIC DNA]</scope>
    <source>
        <strain evidence="1 2">FCR-1</strain>
    </source>
</reference>
<accession>A0ABQ0C6C7</accession>
<reference evidence="1 2" key="1">
    <citation type="submission" date="2024-05" db="EMBL/GenBank/DDBJ databases">
        <authorList>
            <consortium name="Candidatus Magnetaquicoccaceae bacterium FCR-1 genome sequencing consortium"/>
            <person name="Shimoshige H."/>
            <person name="Shimamura S."/>
            <person name="Taoka A."/>
            <person name="Kobayashi H."/>
            <person name="Maekawa T."/>
        </authorList>
    </citation>
    <scope>NUCLEOTIDE SEQUENCE [LARGE SCALE GENOMIC DNA]</scope>
    <source>
        <strain evidence="1 2">FCR-1</strain>
    </source>
</reference>
<protein>
    <submittedName>
        <fullName evidence="1">Uncharacterized protein</fullName>
    </submittedName>
</protein>
<comment type="caution">
    <text evidence="1">The sequence shown here is derived from an EMBL/GenBank/DDBJ whole genome shotgun (WGS) entry which is preliminary data.</text>
</comment>
<organism evidence="1 2">
    <name type="scientific">Candidatus Magnetaquiglobus chichijimensis</name>
    <dbReference type="NCBI Taxonomy" id="3141448"/>
    <lineage>
        <taxon>Bacteria</taxon>
        <taxon>Pseudomonadati</taxon>
        <taxon>Pseudomonadota</taxon>
        <taxon>Magnetococcia</taxon>
        <taxon>Magnetococcales</taxon>
        <taxon>Candidatus Magnetaquicoccaceae</taxon>
        <taxon>Candidatus Magnetaquiglobus</taxon>
    </lineage>
</organism>
<evidence type="ECO:0000313" key="2">
    <source>
        <dbReference type="Proteomes" id="UP001628193"/>
    </source>
</evidence>
<dbReference type="RefSeq" id="WP_420904141.1">
    <property type="nucleotide sequence ID" value="NZ_BAAFGK010000002.1"/>
</dbReference>
<sequence length="168" mass="19576">MKRDDDLDAWIPLEDYIIGGVRQTRNREVHELDKNPAEIPERWVALEDHALNGVRKVREVANDEAYIDRLKPAPPSPDVPREAYWTIFDALHEVWSMPGSKSAVFMRLSVMTLADRADRASGRISETEFLRRQAVIEDIRLQYAARAEEVNNWFLENRFRLFETLPNA</sequence>
<dbReference type="EMBL" id="BAAFGK010000002">
    <property type="protein sequence ID" value="GAB0056434.1"/>
    <property type="molecule type" value="Genomic_DNA"/>
</dbReference>
<name>A0ABQ0C6C7_9PROT</name>